<dbReference type="SUPFAM" id="SSF53822">
    <property type="entry name" value="Periplasmic binding protein-like I"/>
    <property type="match status" value="1"/>
</dbReference>
<dbReference type="EMBL" id="MTYJ01000028">
    <property type="protein sequence ID" value="OQV20767.1"/>
    <property type="molecule type" value="Genomic_DNA"/>
</dbReference>
<dbReference type="Gene3D" id="3.40.50.2300">
    <property type="match status" value="1"/>
</dbReference>
<accession>A0A1W0WZX7</accession>
<reference evidence="2" key="1">
    <citation type="submission" date="2017-01" db="EMBL/GenBank/DDBJ databases">
        <title>Comparative genomics of anhydrobiosis in the tardigrade Hypsibius dujardini.</title>
        <authorList>
            <person name="Yoshida Y."/>
            <person name="Koutsovoulos G."/>
            <person name="Laetsch D."/>
            <person name="Stevens L."/>
            <person name="Kumar S."/>
            <person name="Horikawa D."/>
            <person name="Ishino K."/>
            <person name="Komine S."/>
            <person name="Tomita M."/>
            <person name="Blaxter M."/>
            <person name="Arakawa K."/>
        </authorList>
    </citation>
    <scope>NUCLEOTIDE SEQUENCE [LARGE SCALE GENOMIC DNA]</scope>
    <source>
        <strain evidence="2">Z151</strain>
    </source>
</reference>
<dbReference type="OrthoDB" id="10065302at2759"/>
<organism evidence="1 2">
    <name type="scientific">Hypsibius exemplaris</name>
    <name type="common">Freshwater tardigrade</name>
    <dbReference type="NCBI Taxonomy" id="2072580"/>
    <lineage>
        <taxon>Eukaryota</taxon>
        <taxon>Metazoa</taxon>
        <taxon>Ecdysozoa</taxon>
        <taxon>Tardigrada</taxon>
        <taxon>Eutardigrada</taxon>
        <taxon>Parachela</taxon>
        <taxon>Hypsibioidea</taxon>
        <taxon>Hypsibiidae</taxon>
        <taxon>Hypsibius</taxon>
    </lineage>
</organism>
<evidence type="ECO:0000313" key="1">
    <source>
        <dbReference type="EMBL" id="OQV20767.1"/>
    </source>
</evidence>
<dbReference type="InterPro" id="IPR028082">
    <property type="entry name" value="Peripla_BP_I"/>
</dbReference>
<protein>
    <recommendedName>
        <fullName evidence="3">Receptor ligand binding region domain-containing protein</fullName>
    </recommendedName>
</protein>
<dbReference type="AlphaFoldDB" id="A0A1W0WZX7"/>
<name>A0A1W0WZX7_HYPEX</name>
<keyword evidence="2" id="KW-1185">Reference proteome</keyword>
<proteinExistence type="predicted"/>
<evidence type="ECO:0000313" key="2">
    <source>
        <dbReference type="Proteomes" id="UP000192578"/>
    </source>
</evidence>
<evidence type="ECO:0008006" key="3">
    <source>
        <dbReference type="Google" id="ProtNLM"/>
    </source>
</evidence>
<dbReference type="Proteomes" id="UP000192578">
    <property type="component" value="Unassembled WGS sequence"/>
</dbReference>
<gene>
    <name evidence="1" type="ORF">BV898_05344</name>
</gene>
<comment type="caution">
    <text evidence="1">The sequence shown here is derived from an EMBL/GenBank/DDBJ whole genome shotgun (WGS) entry which is preliminary data.</text>
</comment>
<sequence length="104" mass="11660">MFNEDYAFVAEALNAFRALFILSLRQTTRDRGFKAFDAQVRTRVKTNSRALPLEVNYYSPCFYDAVLVYAAAMQMIVDASANVTLDNAVAIGQLFNNNYNLTSG</sequence>